<dbReference type="GeneID" id="78520753"/>
<sequence>MQAAIQKDLAHALNQSARRINNLLNEELKNYHIYASQYQLLVNIKRYHGESSQKLAQILNIKPAAVSRTLKVLVDKELITRQTATDHRAYQLEITNKGNSLLQELAKRDTTIFANYFGHLTASEVEQLLSLVKKLNY</sequence>
<accession>A0A3Q8CHA5</accession>
<dbReference type="InterPro" id="IPR000835">
    <property type="entry name" value="HTH_MarR-typ"/>
</dbReference>
<dbReference type="Proteomes" id="UP000324497">
    <property type="component" value="Chromosome"/>
</dbReference>
<keyword evidence="3" id="KW-1185">Reference proteome</keyword>
<dbReference type="Gene3D" id="1.10.10.10">
    <property type="entry name" value="Winged helix-like DNA-binding domain superfamily/Winged helix DNA-binding domain"/>
    <property type="match status" value="1"/>
</dbReference>
<dbReference type="InterPro" id="IPR039422">
    <property type="entry name" value="MarR/SlyA-like"/>
</dbReference>
<dbReference type="GO" id="GO:0006950">
    <property type="term" value="P:response to stress"/>
    <property type="evidence" value="ECO:0007669"/>
    <property type="project" value="TreeGrafter"/>
</dbReference>
<dbReference type="PANTHER" id="PTHR33164:SF43">
    <property type="entry name" value="HTH-TYPE TRANSCRIPTIONAL REPRESSOR YETL"/>
    <property type="match status" value="1"/>
</dbReference>
<reference evidence="2 3" key="1">
    <citation type="submission" date="2016-11" db="EMBL/GenBank/DDBJ databases">
        <title>Interaction between Lactobacillus species and yeast in water kefir.</title>
        <authorList>
            <person name="Behr J."/>
            <person name="Xu D."/>
            <person name="Vogel R.F."/>
        </authorList>
    </citation>
    <scope>NUCLEOTIDE SEQUENCE [LARGE SCALE GENOMIC DNA]</scope>
    <source>
        <strain evidence="2 3">TMW 1.1827</strain>
    </source>
</reference>
<dbReference type="InterPro" id="IPR036390">
    <property type="entry name" value="WH_DNA-bd_sf"/>
</dbReference>
<proteinExistence type="predicted"/>
<dbReference type="RefSeq" id="WP_057884685.1">
    <property type="nucleotide sequence ID" value="NZ_CP018180.1"/>
</dbReference>
<evidence type="ECO:0000313" key="2">
    <source>
        <dbReference type="EMBL" id="AUJ32653.1"/>
    </source>
</evidence>
<dbReference type="GO" id="GO:0003700">
    <property type="term" value="F:DNA-binding transcription factor activity"/>
    <property type="evidence" value="ECO:0007669"/>
    <property type="project" value="InterPro"/>
</dbReference>
<dbReference type="AlphaFoldDB" id="A0A3Q8CHA5"/>
<dbReference type="EMBL" id="CP018180">
    <property type="protein sequence ID" value="AUJ32653.1"/>
    <property type="molecule type" value="Genomic_DNA"/>
</dbReference>
<organism evidence="2 3">
    <name type="scientific">Liquorilactobacillus nagelii</name>
    <dbReference type="NCBI Taxonomy" id="82688"/>
    <lineage>
        <taxon>Bacteria</taxon>
        <taxon>Bacillati</taxon>
        <taxon>Bacillota</taxon>
        <taxon>Bacilli</taxon>
        <taxon>Lactobacillales</taxon>
        <taxon>Lactobacillaceae</taxon>
        <taxon>Liquorilactobacillus</taxon>
    </lineage>
</organism>
<dbReference type="SUPFAM" id="SSF46785">
    <property type="entry name" value="Winged helix' DNA-binding domain"/>
    <property type="match status" value="1"/>
</dbReference>
<dbReference type="Pfam" id="PF01047">
    <property type="entry name" value="MarR"/>
    <property type="match status" value="1"/>
</dbReference>
<dbReference type="KEGG" id="lng:BSQ50_08965"/>
<dbReference type="PRINTS" id="PR00598">
    <property type="entry name" value="HTHMARR"/>
</dbReference>
<evidence type="ECO:0000313" key="3">
    <source>
        <dbReference type="Proteomes" id="UP000324497"/>
    </source>
</evidence>
<dbReference type="InterPro" id="IPR036388">
    <property type="entry name" value="WH-like_DNA-bd_sf"/>
</dbReference>
<dbReference type="SMART" id="SM00347">
    <property type="entry name" value="HTH_MARR"/>
    <property type="match status" value="1"/>
</dbReference>
<protein>
    <recommendedName>
        <fullName evidence="1">HTH marR-type domain-containing protein</fullName>
    </recommendedName>
</protein>
<feature type="domain" description="HTH marR-type" evidence="1">
    <location>
        <begin position="6"/>
        <end position="137"/>
    </location>
</feature>
<gene>
    <name evidence="2" type="ORF">BSQ50_08965</name>
</gene>
<evidence type="ECO:0000259" key="1">
    <source>
        <dbReference type="PROSITE" id="PS50995"/>
    </source>
</evidence>
<dbReference type="PROSITE" id="PS50995">
    <property type="entry name" value="HTH_MARR_2"/>
    <property type="match status" value="1"/>
</dbReference>
<name>A0A3Q8CHA5_9LACO</name>
<dbReference type="PANTHER" id="PTHR33164">
    <property type="entry name" value="TRANSCRIPTIONAL REGULATOR, MARR FAMILY"/>
    <property type="match status" value="1"/>
</dbReference>